<evidence type="ECO:0000256" key="3">
    <source>
        <dbReference type="ARBA" id="ARBA00022737"/>
    </source>
</evidence>
<keyword evidence="3" id="KW-0677">Repeat</keyword>
<dbReference type="GO" id="GO:0016324">
    <property type="term" value="C:apical plasma membrane"/>
    <property type="evidence" value="ECO:0007669"/>
    <property type="project" value="TreeGrafter"/>
</dbReference>
<dbReference type="Proteomes" id="UP000472267">
    <property type="component" value="Chromosome 14"/>
</dbReference>
<dbReference type="SMART" id="SM00228">
    <property type="entry name" value="PDZ"/>
    <property type="match status" value="3"/>
</dbReference>
<protein>
    <recommendedName>
        <fullName evidence="4">PDZ domain-containing protein</fullName>
    </recommendedName>
</protein>
<dbReference type="AlphaFoldDB" id="A0A672HBV5"/>
<name>A0A672HBV5_SALFA</name>
<dbReference type="SUPFAM" id="SSF50156">
    <property type="entry name" value="PDZ domain-like"/>
    <property type="match status" value="3"/>
</dbReference>
<organism evidence="5 6">
    <name type="scientific">Salarias fasciatus</name>
    <name type="common">Jewelled blenny</name>
    <name type="synonym">Blennius fasciatus</name>
    <dbReference type="NCBI Taxonomy" id="181472"/>
    <lineage>
        <taxon>Eukaryota</taxon>
        <taxon>Metazoa</taxon>
        <taxon>Chordata</taxon>
        <taxon>Craniata</taxon>
        <taxon>Vertebrata</taxon>
        <taxon>Euteleostomi</taxon>
        <taxon>Actinopterygii</taxon>
        <taxon>Neopterygii</taxon>
        <taxon>Teleostei</taxon>
        <taxon>Neoteleostei</taxon>
        <taxon>Acanthomorphata</taxon>
        <taxon>Ovalentaria</taxon>
        <taxon>Blenniimorphae</taxon>
        <taxon>Blenniiformes</taxon>
        <taxon>Blennioidei</taxon>
        <taxon>Blenniidae</taxon>
        <taxon>Salariinae</taxon>
        <taxon>Salarias</taxon>
    </lineage>
</organism>
<dbReference type="PANTHER" id="PTHR14191:SF20">
    <property type="entry name" value="NA(+)_H(+) EXCHANGE REGULATORY COFACTOR NHE-RF4"/>
    <property type="match status" value="1"/>
</dbReference>
<dbReference type="PANTHER" id="PTHR14191">
    <property type="entry name" value="PDZ DOMAIN CONTAINING PROTEIN"/>
    <property type="match status" value="1"/>
</dbReference>
<evidence type="ECO:0000313" key="5">
    <source>
        <dbReference type="Ensembl" id="ENSSFAP00005026464.1"/>
    </source>
</evidence>
<feature type="domain" description="PDZ" evidence="4">
    <location>
        <begin position="1"/>
        <end position="83"/>
    </location>
</feature>
<feature type="domain" description="PDZ" evidence="4">
    <location>
        <begin position="112"/>
        <end position="193"/>
    </location>
</feature>
<accession>A0A672HBV5</accession>
<reference evidence="5" key="3">
    <citation type="submission" date="2025-09" db="UniProtKB">
        <authorList>
            <consortium name="Ensembl"/>
        </authorList>
    </citation>
    <scope>IDENTIFICATION</scope>
</reference>
<dbReference type="InterPro" id="IPR001478">
    <property type="entry name" value="PDZ"/>
</dbReference>
<dbReference type="CDD" id="cd06768">
    <property type="entry name" value="PDZ_NHERF-like"/>
    <property type="match status" value="1"/>
</dbReference>
<feature type="domain" description="PDZ" evidence="4">
    <location>
        <begin position="221"/>
        <end position="305"/>
    </location>
</feature>
<dbReference type="InterPro" id="IPR051067">
    <property type="entry name" value="NHER"/>
</dbReference>
<keyword evidence="2" id="KW-1003">Cell membrane</keyword>
<dbReference type="InParanoid" id="A0A672HBV5"/>
<reference evidence="5" key="1">
    <citation type="submission" date="2019-06" db="EMBL/GenBank/DDBJ databases">
        <authorList>
            <consortium name="Wellcome Sanger Institute Data Sharing"/>
        </authorList>
    </citation>
    <scope>NUCLEOTIDE SEQUENCE [LARGE SCALE GENOMIC DNA]</scope>
</reference>
<dbReference type="InterPro" id="IPR036034">
    <property type="entry name" value="PDZ_sf"/>
</dbReference>
<keyword evidence="6" id="KW-1185">Reference proteome</keyword>
<dbReference type="PROSITE" id="PS50106">
    <property type="entry name" value="PDZ"/>
    <property type="match status" value="3"/>
</dbReference>
<dbReference type="GO" id="GO:0043495">
    <property type="term" value="F:protein-membrane adaptor activity"/>
    <property type="evidence" value="ECO:0007669"/>
    <property type="project" value="TreeGrafter"/>
</dbReference>
<dbReference type="Pfam" id="PF17820">
    <property type="entry name" value="PDZ_6"/>
    <property type="match status" value="2"/>
</dbReference>
<evidence type="ECO:0000313" key="6">
    <source>
        <dbReference type="Proteomes" id="UP000472267"/>
    </source>
</evidence>
<proteinExistence type="predicted"/>
<evidence type="ECO:0000259" key="4">
    <source>
        <dbReference type="PROSITE" id="PS50106"/>
    </source>
</evidence>
<dbReference type="GO" id="GO:0072659">
    <property type="term" value="P:protein localization to plasma membrane"/>
    <property type="evidence" value="ECO:0007669"/>
    <property type="project" value="TreeGrafter"/>
</dbReference>
<evidence type="ECO:0000256" key="2">
    <source>
        <dbReference type="ARBA" id="ARBA00022475"/>
    </source>
</evidence>
<dbReference type="GO" id="GO:0005102">
    <property type="term" value="F:signaling receptor binding"/>
    <property type="evidence" value="ECO:0007669"/>
    <property type="project" value="TreeGrafter"/>
</dbReference>
<evidence type="ECO:0000256" key="1">
    <source>
        <dbReference type="ARBA" id="ARBA00004236"/>
    </source>
</evidence>
<keyword evidence="2" id="KW-0472">Membrane</keyword>
<dbReference type="Ensembl" id="ENSSFAT00005027498.1">
    <property type="protein sequence ID" value="ENSSFAP00005026464.1"/>
    <property type="gene ID" value="ENSSFAG00005013569.1"/>
</dbReference>
<reference evidence="5" key="2">
    <citation type="submission" date="2025-08" db="UniProtKB">
        <authorList>
            <consortium name="Ensembl"/>
        </authorList>
    </citation>
    <scope>IDENTIFICATION</scope>
</reference>
<dbReference type="InterPro" id="IPR041489">
    <property type="entry name" value="PDZ_6"/>
</dbReference>
<comment type="subcellular location">
    <subcellularLocation>
        <location evidence="1">Cell membrane</location>
    </subcellularLocation>
</comment>
<dbReference type="Gene3D" id="2.30.42.10">
    <property type="match status" value="3"/>
</dbReference>
<sequence length="438" mass="49146">DDPVNHPHSLFGFRLRMDLSGPHRLFEITDVKPWSPADQSGLRDGDRVLEVNEESVENTDFSLVTRTIQACGFHLFLMVLSREEYEQAVCSDVDLQTLAQAVKGEGWSKPRLCNIVRDPDQGLGMTILPVNGQKGQFMISTVTDGPAEKTGVLSGDRLMWINGVMASTLTHTSLNRIVKKSGDLVTVLVVDINTHHSYIRRKMPLLPTVAKSSGLLHMAKTIHLVKGPDGYGFFLRQERQPVSRRLVHVLRDVDVESPAEAAGMEDGDLLLAVNWELVETAAHEDIVRKIRRSGDKVTLTTMSIPGRDFYREVSRLMSKSLPVLSVSQHQEFNPSLFSDREISLRCCSMSSFLCAARGAEGKRRQRQTCPRSLLRQRHTKLRKSKHTGMIRAGNNTLYSFTNTLGSVVLIPDYYYEMRKRLKNTKDATCCLSLSHGQS</sequence>
<dbReference type="Pfam" id="PF00595">
    <property type="entry name" value="PDZ"/>
    <property type="match status" value="1"/>
</dbReference>